<dbReference type="EMBL" id="LACI01002167">
    <property type="protein sequence ID" value="KJU82790.1"/>
    <property type="molecule type" value="Genomic_DNA"/>
</dbReference>
<reference evidence="3 4" key="1">
    <citation type="submission" date="2015-02" db="EMBL/GenBank/DDBJ databases">
        <title>Single-cell genomics of uncultivated deep-branching MTB reveals a conserved set of magnetosome genes.</title>
        <authorList>
            <person name="Kolinko S."/>
            <person name="Richter M."/>
            <person name="Glockner F.O."/>
            <person name="Brachmann A."/>
            <person name="Schuler D."/>
        </authorList>
    </citation>
    <scope>NUCLEOTIDE SEQUENCE [LARGE SCALE GENOMIC DNA]</scope>
    <source>
        <strain evidence="3">TM-1</strain>
    </source>
</reference>
<evidence type="ECO:0000313" key="4">
    <source>
        <dbReference type="Proteomes" id="UP000033423"/>
    </source>
</evidence>
<dbReference type="InterPro" id="IPR001509">
    <property type="entry name" value="Epimerase_deHydtase"/>
</dbReference>
<dbReference type="SUPFAM" id="SSF51735">
    <property type="entry name" value="NAD(P)-binding Rossmann-fold domains"/>
    <property type="match status" value="1"/>
</dbReference>
<keyword evidence="4" id="KW-1185">Reference proteome</keyword>
<gene>
    <name evidence="3" type="ORF">MBAV_005016</name>
</gene>
<comment type="similarity">
    <text evidence="1">Belongs to the NAD(P)-dependent epimerase/dehydratase family.</text>
</comment>
<sequence length="353" mass="40218">MNVALITGSAGLIGSESVEFFADKFDIILGIDNNLREMFFGPDASTSWNRQRLKEKVVNYRHYDIDIRDEVSMREVFSAYGTDIRLIIHTAAQPSHDWAAREPATDFSVNATATLNLLELTRRYCPDAVFIFTSTNKVYGDAPNSLPLVEHDTRWEIDVNHPYHKHGIDESMSIDQCKHSLFGVSKVSADLMVQEYGRYFGIKTVCFRGGCLTGPNHSGAQLHGFLSYLMRCAIVREPYTIFGYKGKQVRDNIHCHDLVSMFWHFYKNPGIAAVYNAGGSRHSNCSILEAIAICERLTGNKMHYSYVEGNRIGDHIWWISDVSKFKANYPQWDFKYDLVGILSEILTTMKKRL</sequence>
<dbReference type="CDD" id="cd05258">
    <property type="entry name" value="CDP_TE_SDR_e"/>
    <property type="match status" value="1"/>
</dbReference>
<comment type="caution">
    <text evidence="3">The sequence shown here is derived from an EMBL/GenBank/DDBJ whole genome shotgun (WGS) entry which is preliminary data.</text>
</comment>
<name>A0A0F3GLL0_9BACT</name>
<feature type="domain" description="NAD-dependent epimerase/dehydratase" evidence="2">
    <location>
        <begin position="4"/>
        <end position="278"/>
    </location>
</feature>
<organism evidence="3 4">
    <name type="scientific">Candidatus Magnetobacterium bavaricum</name>
    <dbReference type="NCBI Taxonomy" id="29290"/>
    <lineage>
        <taxon>Bacteria</taxon>
        <taxon>Pseudomonadati</taxon>
        <taxon>Nitrospirota</taxon>
        <taxon>Thermodesulfovibrionia</taxon>
        <taxon>Thermodesulfovibrionales</taxon>
        <taxon>Candidatus Magnetobacteriaceae</taxon>
        <taxon>Candidatus Magnetobacterium</taxon>
    </lineage>
</organism>
<evidence type="ECO:0000256" key="1">
    <source>
        <dbReference type="ARBA" id="ARBA00007637"/>
    </source>
</evidence>
<evidence type="ECO:0000259" key="2">
    <source>
        <dbReference type="Pfam" id="PF01370"/>
    </source>
</evidence>
<dbReference type="Proteomes" id="UP000033423">
    <property type="component" value="Unassembled WGS sequence"/>
</dbReference>
<proteinExistence type="inferred from homology"/>
<dbReference type="Gene3D" id="3.40.50.720">
    <property type="entry name" value="NAD(P)-binding Rossmann-like Domain"/>
    <property type="match status" value="1"/>
</dbReference>
<dbReference type="Pfam" id="PF01370">
    <property type="entry name" value="Epimerase"/>
    <property type="match status" value="1"/>
</dbReference>
<protein>
    <submittedName>
        <fullName evidence="3">Nucleoside-diphosphate-sugar epimerase</fullName>
    </submittedName>
</protein>
<accession>A0A0F3GLL0</accession>
<dbReference type="AlphaFoldDB" id="A0A0F3GLL0"/>
<evidence type="ECO:0000313" key="3">
    <source>
        <dbReference type="EMBL" id="KJU82790.1"/>
    </source>
</evidence>
<dbReference type="PANTHER" id="PTHR43000">
    <property type="entry name" value="DTDP-D-GLUCOSE 4,6-DEHYDRATASE-RELATED"/>
    <property type="match status" value="1"/>
</dbReference>
<dbReference type="PATRIC" id="fig|29290.4.peg.6650"/>
<dbReference type="InterPro" id="IPR036291">
    <property type="entry name" value="NAD(P)-bd_dom_sf"/>
</dbReference>